<dbReference type="InterPro" id="IPR008949">
    <property type="entry name" value="Isoprenoid_synthase_dom_sf"/>
</dbReference>
<accession>A0A562ZKQ2</accession>
<dbReference type="AlphaFoldDB" id="A0A562ZKQ2"/>
<gene>
    <name evidence="1" type="ORF">FN976_20745</name>
</gene>
<dbReference type="SFLD" id="SFLDG01018">
    <property type="entry name" value="Squalene/Phytoene_Synthase_Lik"/>
    <property type="match status" value="1"/>
</dbReference>
<reference evidence="1 2" key="1">
    <citation type="submission" date="2019-07" db="EMBL/GenBank/DDBJ databases">
        <title>Caenimonas sedimenti sp. nov., isolated from activated sludge.</title>
        <authorList>
            <person name="Xu J."/>
        </authorList>
    </citation>
    <scope>NUCLEOTIDE SEQUENCE [LARGE SCALE GENOMIC DNA]</scope>
    <source>
        <strain evidence="1 2">HX-9-20</strain>
    </source>
</reference>
<dbReference type="Gene3D" id="1.10.600.10">
    <property type="entry name" value="Farnesyl Diphosphate Synthase"/>
    <property type="match status" value="1"/>
</dbReference>
<dbReference type="SUPFAM" id="SSF48576">
    <property type="entry name" value="Terpenoid synthases"/>
    <property type="match status" value="1"/>
</dbReference>
<evidence type="ECO:0000313" key="2">
    <source>
        <dbReference type="Proteomes" id="UP000318199"/>
    </source>
</evidence>
<organism evidence="1 2">
    <name type="scientific">Caenimonas sedimenti</name>
    <dbReference type="NCBI Taxonomy" id="2596921"/>
    <lineage>
        <taxon>Bacteria</taxon>
        <taxon>Pseudomonadati</taxon>
        <taxon>Pseudomonadota</taxon>
        <taxon>Betaproteobacteria</taxon>
        <taxon>Burkholderiales</taxon>
        <taxon>Comamonadaceae</taxon>
        <taxon>Caenimonas</taxon>
    </lineage>
</organism>
<dbReference type="InterPro" id="IPR002060">
    <property type="entry name" value="Squ/phyt_synthse"/>
</dbReference>
<name>A0A562ZKQ2_9BURK</name>
<dbReference type="SFLD" id="SFLDS00005">
    <property type="entry name" value="Isoprenoid_Synthase_Type_I"/>
    <property type="match status" value="1"/>
</dbReference>
<evidence type="ECO:0000313" key="1">
    <source>
        <dbReference type="EMBL" id="TWO69162.1"/>
    </source>
</evidence>
<protein>
    <recommendedName>
        <fullName evidence="3">Squalene/phytoene synthase family protein</fullName>
    </recommendedName>
</protein>
<evidence type="ECO:0008006" key="3">
    <source>
        <dbReference type="Google" id="ProtNLM"/>
    </source>
</evidence>
<keyword evidence="2" id="KW-1185">Reference proteome</keyword>
<dbReference type="PANTHER" id="PTHR31480">
    <property type="entry name" value="BIFUNCTIONAL LYCOPENE CYCLASE/PHYTOENE SYNTHASE"/>
    <property type="match status" value="1"/>
</dbReference>
<proteinExistence type="predicted"/>
<comment type="caution">
    <text evidence="1">The sequence shown here is derived from an EMBL/GenBank/DDBJ whole genome shotgun (WGS) entry which is preliminary data.</text>
</comment>
<dbReference type="Proteomes" id="UP000318199">
    <property type="component" value="Unassembled WGS sequence"/>
</dbReference>
<dbReference type="GO" id="GO:0016765">
    <property type="term" value="F:transferase activity, transferring alkyl or aryl (other than methyl) groups"/>
    <property type="evidence" value="ECO:0007669"/>
    <property type="project" value="UniProtKB-ARBA"/>
</dbReference>
<sequence length="349" mass="38100">MPRQMTMQPPARSTEDLNALLRGVSRSFYLSIRVLPAPLRRPIGLGYLLARATDTLADTTQMPAAERLASLDNLTAAIDGTATLEDLRGFAGRQADGDEQRLILALPQCLAALAATEPQDQEAIRGVLRQITRGQKLDVQRFGEPGPCRALENADQLNEYTYLVAGSVGEFWTDLCLRHLRDFAGAQPERMRELGRAYGCGLQLVNILRDVRDDLAAGRCYFPADELAQAGLAVDQVAREPALLLPLWHRWQALAEEQVADGMRYADAVKDRRVRAASALPALLGARTLALLEAAGPAALEQRIKMPRSEVHGVLLRLLFTRAGRAPLQAHYARLAGKVGGAGWDNAGR</sequence>
<dbReference type="Pfam" id="PF00494">
    <property type="entry name" value="SQS_PSY"/>
    <property type="match status" value="1"/>
</dbReference>
<dbReference type="OrthoDB" id="9807580at2"/>
<dbReference type="EMBL" id="VOBQ01000016">
    <property type="protein sequence ID" value="TWO69162.1"/>
    <property type="molecule type" value="Genomic_DNA"/>
</dbReference>